<protein>
    <submittedName>
        <fullName evidence="1">Uncharacterized protein</fullName>
    </submittedName>
</protein>
<keyword evidence="2" id="KW-1185">Reference proteome</keyword>
<organism evidence="1 2">
    <name type="scientific">Entomophthora muscae</name>
    <dbReference type="NCBI Taxonomy" id="34485"/>
    <lineage>
        <taxon>Eukaryota</taxon>
        <taxon>Fungi</taxon>
        <taxon>Fungi incertae sedis</taxon>
        <taxon>Zoopagomycota</taxon>
        <taxon>Entomophthoromycotina</taxon>
        <taxon>Entomophthoromycetes</taxon>
        <taxon>Entomophthorales</taxon>
        <taxon>Entomophthoraceae</taxon>
        <taxon>Entomophthora</taxon>
    </lineage>
</organism>
<evidence type="ECO:0000313" key="2">
    <source>
        <dbReference type="Proteomes" id="UP001165960"/>
    </source>
</evidence>
<dbReference type="EMBL" id="QTSX02002206">
    <property type="protein sequence ID" value="KAJ9077306.1"/>
    <property type="molecule type" value="Genomic_DNA"/>
</dbReference>
<sequence length="163" mass="18866">MGSLKCPPDDISKEKIKSLDARLKLTDDEKARQTILREKTILSYPMFWKSKPASLKNFETLRKQKPQHERPKLIRDWTSKGRDMPLPLKDLLELMNSKLVGSTQRATTWRILNRAYHTDETGGSNYPYKGLNMRPPHSGCHPPILHMPYIKKDLVRDIQTSGN</sequence>
<comment type="caution">
    <text evidence="1">The sequence shown here is derived from an EMBL/GenBank/DDBJ whole genome shotgun (WGS) entry which is preliminary data.</text>
</comment>
<name>A0ACC2TSG9_9FUNG</name>
<accession>A0ACC2TSG9</accession>
<gene>
    <name evidence="1" type="ORF">DSO57_1017946</name>
</gene>
<dbReference type="Proteomes" id="UP001165960">
    <property type="component" value="Unassembled WGS sequence"/>
</dbReference>
<evidence type="ECO:0000313" key="1">
    <source>
        <dbReference type="EMBL" id="KAJ9077306.1"/>
    </source>
</evidence>
<reference evidence="1" key="1">
    <citation type="submission" date="2022-04" db="EMBL/GenBank/DDBJ databases">
        <title>Genome of the entomopathogenic fungus Entomophthora muscae.</title>
        <authorList>
            <person name="Elya C."/>
            <person name="Lovett B.R."/>
            <person name="Lee E."/>
            <person name="Macias A.M."/>
            <person name="Hajek A.E."/>
            <person name="De Bivort B.L."/>
            <person name="Kasson M.T."/>
            <person name="De Fine Licht H.H."/>
            <person name="Stajich J.E."/>
        </authorList>
    </citation>
    <scope>NUCLEOTIDE SEQUENCE</scope>
    <source>
        <strain evidence="1">Berkeley</strain>
    </source>
</reference>
<proteinExistence type="predicted"/>